<evidence type="ECO:0000256" key="7">
    <source>
        <dbReference type="ARBA" id="ARBA00022679"/>
    </source>
</evidence>
<keyword evidence="22" id="KW-1185">Reference proteome</keyword>
<keyword evidence="10" id="KW-0418">Kinase</keyword>
<dbReference type="Pfam" id="PF13807">
    <property type="entry name" value="GNVR"/>
    <property type="match status" value="1"/>
</dbReference>
<feature type="transmembrane region" description="Helical" evidence="17">
    <location>
        <begin position="468"/>
        <end position="489"/>
    </location>
</feature>
<feature type="coiled-coil region" evidence="16">
    <location>
        <begin position="285"/>
        <end position="344"/>
    </location>
</feature>
<sequence>MDTHPSSQQPDIQDLQQQEIHLRDYIRLIFKRKTTVLTFLFITFFLVVIKTYTTTPLYTASTQVLIEKNYGSSNIERGSVYTSWDPDFLSTQFELIRSTNVTRRVVKQLKLDTTYRHFFFTEEQEGLFSFLSTFKEGTKEFIKGLLSSENEEQGIKSGAYAGLPVSSEPRTDADIIASIIGANLSIKPVVNTKTVIISYSDKNPAMASMVTNAIIQAYMDEILEIKLATSSYSLQWMTSKAAEERKKLEDSERALQKYMRDNDLVTVENKLAVYPQRLGEFSSQLSKAQAEQKEYESLYAQIKNLGENYKHIETISVFAKNTVLQNLREKVFTAEQKLKDLSKKYGYKHPVMINAKAEHALLLKEKKFEIERIIESTRNAYEMAQSRESNLKQLLASTKNEMLNINERFTQYSIMKREVDMNRVLYDALTSSIKTANVTEQSQDVKVWVIRKADLPEAPSKPNKKRSLTLGLILGVFGGIGLAFFIEYLDNTVKDGKDIEQRFGLTILGTVEEIQEKGTNIETFLRDQPLSPLAENYRLIRSALLLSSPDHPPRSILLTSMSPKEGKTVTTCNLARVLAQNDKKVLIIDCDMRRPRTHSLFNLPNSNGLSNYLAGNTTKGLIRHIPGEPISLITSGTIPPNPAELLQSNRMQQLMKEMLKIYDFVLLDSPPVQRVTDSLTLGTLVDGVVVVTRSGKTTYDMLESGLKKMFDLRTPILGIVLNGLVKSKKDSGYYGYYEYYNKE</sequence>
<reference evidence="21 22" key="1">
    <citation type="submission" date="2021-02" db="EMBL/GenBank/DDBJ databases">
        <title>Activity-based single-cell genomes from oceanic crustal fluid captures similar information to metagenomic and metatranscriptomic surveys with orders of magnitude less sampling.</title>
        <authorList>
            <person name="D'Angelo T.S."/>
            <person name="Orcutt B.N."/>
        </authorList>
    </citation>
    <scope>NUCLEOTIDE SEQUENCE [LARGE SCALE GENOMIC DNA]</scope>
    <source>
        <strain evidence="21">AH-315-G02</strain>
    </source>
</reference>
<dbReference type="PANTHER" id="PTHR32309:SF13">
    <property type="entry name" value="FERRIC ENTEROBACTIN TRANSPORT PROTEIN FEPE"/>
    <property type="match status" value="1"/>
</dbReference>
<evidence type="ECO:0000313" key="22">
    <source>
        <dbReference type="Proteomes" id="UP000717534"/>
    </source>
</evidence>
<organism evidence="21 22">
    <name type="scientific">Desulfotalea psychrophila</name>
    <dbReference type="NCBI Taxonomy" id="84980"/>
    <lineage>
        <taxon>Bacteria</taxon>
        <taxon>Pseudomonadati</taxon>
        <taxon>Thermodesulfobacteriota</taxon>
        <taxon>Desulfobulbia</taxon>
        <taxon>Desulfobulbales</taxon>
        <taxon>Desulfocapsaceae</taxon>
        <taxon>Desulfotalea</taxon>
    </lineage>
</organism>
<evidence type="ECO:0000259" key="19">
    <source>
        <dbReference type="Pfam" id="PF13614"/>
    </source>
</evidence>
<keyword evidence="8 17" id="KW-0812">Transmembrane</keyword>
<comment type="similarity">
    <text evidence="3">Belongs to the etk/wzc family.</text>
</comment>
<dbReference type="SUPFAM" id="SSF52540">
    <property type="entry name" value="P-loop containing nucleoside triphosphate hydrolases"/>
    <property type="match status" value="1"/>
</dbReference>
<dbReference type="InterPro" id="IPR027417">
    <property type="entry name" value="P-loop_NTPase"/>
</dbReference>
<evidence type="ECO:0000256" key="13">
    <source>
        <dbReference type="ARBA" id="ARBA00023136"/>
    </source>
</evidence>
<evidence type="ECO:0000256" key="5">
    <source>
        <dbReference type="ARBA" id="ARBA00022475"/>
    </source>
</evidence>
<evidence type="ECO:0000256" key="8">
    <source>
        <dbReference type="ARBA" id="ARBA00022692"/>
    </source>
</evidence>
<evidence type="ECO:0000259" key="18">
    <source>
        <dbReference type="Pfam" id="PF02706"/>
    </source>
</evidence>
<protein>
    <recommendedName>
        <fullName evidence="4">non-specific protein-tyrosine kinase</fullName>
        <ecNumber evidence="4">2.7.10.2</ecNumber>
    </recommendedName>
</protein>
<dbReference type="GO" id="GO:0004715">
    <property type="term" value="F:non-membrane spanning protein tyrosine kinase activity"/>
    <property type="evidence" value="ECO:0007669"/>
    <property type="project" value="UniProtKB-EC"/>
</dbReference>
<evidence type="ECO:0000256" key="10">
    <source>
        <dbReference type="ARBA" id="ARBA00022777"/>
    </source>
</evidence>
<dbReference type="InterPro" id="IPR003856">
    <property type="entry name" value="LPS_length_determ_N"/>
</dbReference>
<evidence type="ECO:0000256" key="9">
    <source>
        <dbReference type="ARBA" id="ARBA00022741"/>
    </source>
</evidence>
<comment type="subcellular location">
    <subcellularLocation>
        <location evidence="1">Cell inner membrane</location>
        <topology evidence="1">Multi-pass membrane protein</topology>
    </subcellularLocation>
</comment>
<dbReference type="NCBIfam" id="TIGR01007">
    <property type="entry name" value="eps_fam"/>
    <property type="match status" value="1"/>
</dbReference>
<dbReference type="InterPro" id="IPR032807">
    <property type="entry name" value="GNVR"/>
</dbReference>
<dbReference type="Proteomes" id="UP000717534">
    <property type="component" value="Unassembled WGS sequence"/>
</dbReference>
<dbReference type="PANTHER" id="PTHR32309">
    <property type="entry name" value="TYROSINE-PROTEIN KINASE"/>
    <property type="match status" value="1"/>
</dbReference>
<evidence type="ECO:0000256" key="2">
    <source>
        <dbReference type="ARBA" id="ARBA00007316"/>
    </source>
</evidence>
<evidence type="ECO:0000256" key="3">
    <source>
        <dbReference type="ARBA" id="ARBA00008883"/>
    </source>
</evidence>
<feature type="domain" description="Polysaccharide chain length determinant N-terminal" evidence="18">
    <location>
        <begin position="19"/>
        <end position="109"/>
    </location>
</feature>
<keyword evidence="13 17" id="KW-0472">Membrane</keyword>
<evidence type="ECO:0000256" key="15">
    <source>
        <dbReference type="ARBA" id="ARBA00051245"/>
    </source>
</evidence>
<keyword evidence="9" id="KW-0547">Nucleotide-binding</keyword>
<evidence type="ECO:0000313" key="21">
    <source>
        <dbReference type="EMBL" id="MBN4068615.1"/>
    </source>
</evidence>
<feature type="domain" description="Tyrosine-protein kinase G-rich" evidence="20">
    <location>
        <begin position="415"/>
        <end position="485"/>
    </location>
</feature>
<dbReference type="EC" id="2.7.10.2" evidence="4"/>
<keyword evidence="16" id="KW-0175">Coiled coil</keyword>
<evidence type="ECO:0000256" key="11">
    <source>
        <dbReference type="ARBA" id="ARBA00022840"/>
    </source>
</evidence>
<gene>
    <name evidence="21" type="ORF">JYU06_03720</name>
</gene>
<feature type="domain" description="AAA" evidence="19">
    <location>
        <begin position="566"/>
        <end position="693"/>
    </location>
</feature>
<evidence type="ECO:0000256" key="1">
    <source>
        <dbReference type="ARBA" id="ARBA00004429"/>
    </source>
</evidence>
<evidence type="ECO:0000256" key="14">
    <source>
        <dbReference type="ARBA" id="ARBA00023137"/>
    </source>
</evidence>
<proteinExistence type="inferred from homology"/>
<dbReference type="InterPro" id="IPR025669">
    <property type="entry name" value="AAA_dom"/>
</dbReference>
<keyword evidence="6" id="KW-0997">Cell inner membrane</keyword>
<feature type="transmembrane region" description="Helical" evidence="17">
    <location>
        <begin position="35"/>
        <end position="53"/>
    </location>
</feature>
<evidence type="ECO:0000256" key="12">
    <source>
        <dbReference type="ARBA" id="ARBA00022989"/>
    </source>
</evidence>
<dbReference type="EMBL" id="JAFITO010000030">
    <property type="protein sequence ID" value="MBN4068615.1"/>
    <property type="molecule type" value="Genomic_DNA"/>
</dbReference>
<keyword evidence="12 17" id="KW-1133">Transmembrane helix</keyword>
<name>A0ABS3AU40_9BACT</name>
<keyword evidence="7 21" id="KW-0808">Transferase</keyword>
<evidence type="ECO:0000256" key="4">
    <source>
        <dbReference type="ARBA" id="ARBA00011903"/>
    </source>
</evidence>
<comment type="catalytic activity">
    <reaction evidence="15">
        <text>L-tyrosyl-[protein] + ATP = O-phospho-L-tyrosyl-[protein] + ADP + H(+)</text>
        <dbReference type="Rhea" id="RHEA:10596"/>
        <dbReference type="Rhea" id="RHEA-COMP:10136"/>
        <dbReference type="Rhea" id="RHEA-COMP:20101"/>
        <dbReference type="ChEBI" id="CHEBI:15378"/>
        <dbReference type="ChEBI" id="CHEBI:30616"/>
        <dbReference type="ChEBI" id="CHEBI:46858"/>
        <dbReference type="ChEBI" id="CHEBI:61978"/>
        <dbReference type="ChEBI" id="CHEBI:456216"/>
        <dbReference type="EC" id="2.7.10.2"/>
    </reaction>
</comment>
<keyword evidence="14" id="KW-0829">Tyrosine-protein kinase</keyword>
<evidence type="ECO:0000256" key="16">
    <source>
        <dbReference type="SAM" id="Coils"/>
    </source>
</evidence>
<dbReference type="InterPro" id="IPR005702">
    <property type="entry name" value="Wzc-like_C"/>
</dbReference>
<comment type="caution">
    <text evidence="21">The sequence shown here is derived from an EMBL/GenBank/DDBJ whole genome shotgun (WGS) entry which is preliminary data.</text>
</comment>
<keyword evidence="5" id="KW-1003">Cell membrane</keyword>
<comment type="similarity">
    <text evidence="2">Belongs to the CpsD/CapB family.</text>
</comment>
<keyword evidence="11" id="KW-0067">ATP-binding</keyword>
<dbReference type="Pfam" id="PF13614">
    <property type="entry name" value="AAA_31"/>
    <property type="match status" value="1"/>
</dbReference>
<dbReference type="InterPro" id="IPR050445">
    <property type="entry name" value="Bact_polysacc_biosynth/exp"/>
</dbReference>
<evidence type="ECO:0000259" key="20">
    <source>
        <dbReference type="Pfam" id="PF13807"/>
    </source>
</evidence>
<dbReference type="Pfam" id="PF02706">
    <property type="entry name" value="Wzz"/>
    <property type="match status" value="1"/>
</dbReference>
<dbReference type="Gene3D" id="3.40.50.300">
    <property type="entry name" value="P-loop containing nucleotide triphosphate hydrolases"/>
    <property type="match status" value="1"/>
</dbReference>
<evidence type="ECO:0000256" key="17">
    <source>
        <dbReference type="SAM" id="Phobius"/>
    </source>
</evidence>
<dbReference type="CDD" id="cd05387">
    <property type="entry name" value="BY-kinase"/>
    <property type="match status" value="1"/>
</dbReference>
<evidence type="ECO:0000256" key="6">
    <source>
        <dbReference type="ARBA" id="ARBA00022519"/>
    </source>
</evidence>
<accession>A0ABS3AU40</accession>